<dbReference type="EMBL" id="HBGN01029413">
    <property type="protein sequence ID" value="CAD9345660.1"/>
    <property type="molecule type" value="Transcribed_RNA"/>
</dbReference>
<gene>
    <name evidence="1" type="ORF">DBRI1063_LOCUS18971</name>
</gene>
<protein>
    <submittedName>
        <fullName evidence="1">Uncharacterized protein</fullName>
    </submittedName>
</protein>
<sequence>MTMGLISFYELVGYLLPPSSKIPVSSSKTKNHHLPNFNHLLQLEAKKIKIIRMKRKRMMIGGNEAVQSLAEEITAAHWLLVEQMSSLTATSAGTLPSTATAATVGTNSRVQVGIDP</sequence>
<proteinExistence type="predicted"/>
<reference evidence="1" key="1">
    <citation type="submission" date="2021-01" db="EMBL/GenBank/DDBJ databases">
        <authorList>
            <person name="Corre E."/>
            <person name="Pelletier E."/>
            <person name="Niang G."/>
            <person name="Scheremetjew M."/>
            <person name="Finn R."/>
            <person name="Kale V."/>
            <person name="Holt S."/>
            <person name="Cochrane G."/>
            <person name="Meng A."/>
            <person name="Brown T."/>
            <person name="Cohen L."/>
        </authorList>
    </citation>
    <scope>NUCLEOTIDE SEQUENCE</scope>
    <source>
        <strain evidence="1">Pop2</strain>
    </source>
</reference>
<dbReference type="AlphaFoldDB" id="A0A6U3T9P7"/>
<organism evidence="1">
    <name type="scientific">Ditylum brightwellii</name>
    <dbReference type="NCBI Taxonomy" id="49249"/>
    <lineage>
        <taxon>Eukaryota</taxon>
        <taxon>Sar</taxon>
        <taxon>Stramenopiles</taxon>
        <taxon>Ochrophyta</taxon>
        <taxon>Bacillariophyta</taxon>
        <taxon>Mediophyceae</taxon>
        <taxon>Lithodesmiophycidae</taxon>
        <taxon>Lithodesmiales</taxon>
        <taxon>Lithodesmiaceae</taxon>
        <taxon>Ditylum</taxon>
    </lineage>
</organism>
<evidence type="ECO:0000313" key="1">
    <source>
        <dbReference type="EMBL" id="CAD9345660.1"/>
    </source>
</evidence>
<accession>A0A6U3T9P7</accession>
<name>A0A6U3T9P7_9STRA</name>